<dbReference type="HOGENOM" id="CLU_2528161_0_0_1"/>
<reference evidence="1 2" key="1">
    <citation type="submission" date="2014-04" db="EMBL/GenBank/DDBJ databases">
        <authorList>
            <consortium name="DOE Joint Genome Institute"/>
            <person name="Kuo A."/>
            <person name="Kohler A."/>
            <person name="Jargeat P."/>
            <person name="Nagy L.G."/>
            <person name="Floudas D."/>
            <person name="Copeland A."/>
            <person name="Barry K.W."/>
            <person name="Cichocki N."/>
            <person name="Veneault-Fourrey C."/>
            <person name="LaButti K."/>
            <person name="Lindquist E.A."/>
            <person name="Lipzen A."/>
            <person name="Lundell T."/>
            <person name="Morin E."/>
            <person name="Murat C."/>
            <person name="Sun H."/>
            <person name="Tunlid A."/>
            <person name="Henrissat B."/>
            <person name="Grigoriev I.V."/>
            <person name="Hibbett D.S."/>
            <person name="Martin F."/>
            <person name="Nordberg H.P."/>
            <person name="Cantor M.N."/>
            <person name="Hua S.X."/>
        </authorList>
    </citation>
    <scope>NUCLEOTIDE SEQUENCE [LARGE SCALE GENOMIC DNA]</scope>
    <source>
        <strain evidence="1 2">Ve08.2h10</strain>
    </source>
</reference>
<name>A0A0D0E3N8_9AGAM</name>
<dbReference type="InParanoid" id="A0A0D0E3N8"/>
<keyword evidence="2" id="KW-1185">Reference proteome</keyword>
<sequence>MRCEPSSSCLLPLAEFTLTLLDTFKIELSLPDARYEKNKKKITISVDGKVEWTHKWTKPETFAPPFEGRDLSHSSANIVFVTIC</sequence>
<dbReference type="EMBL" id="KN825356">
    <property type="protein sequence ID" value="KIK91715.1"/>
    <property type="molecule type" value="Genomic_DNA"/>
</dbReference>
<accession>A0A0D0E3N8</accession>
<dbReference type="Proteomes" id="UP000054538">
    <property type="component" value="Unassembled WGS sequence"/>
</dbReference>
<proteinExistence type="predicted"/>
<evidence type="ECO:0000313" key="1">
    <source>
        <dbReference type="EMBL" id="KIK91715.1"/>
    </source>
</evidence>
<gene>
    <name evidence="1" type="ORF">PAXRUDRAFT_615928</name>
</gene>
<protein>
    <submittedName>
        <fullName evidence="1">Uncharacterized protein</fullName>
    </submittedName>
</protein>
<reference evidence="2" key="2">
    <citation type="submission" date="2015-01" db="EMBL/GenBank/DDBJ databases">
        <title>Evolutionary Origins and Diversification of the Mycorrhizal Mutualists.</title>
        <authorList>
            <consortium name="DOE Joint Genome Institute"/>
            <consortium name="Mycorrhizal Genomics Consortium"/>
            <person name="Kohler A."/>
            <person name="Kuo A."/>
            <person name="Nagy L.G."/>
            <person name="Floudas D."/>
            <person name="Copeland A."/>
            <person name="Barry K.W."/>
            <person name="Cichocki N."/>
            <person name="Veneault-Fourrey C."/>
            <person name="LaButti K."/>
            <person name="Lindquist E.A."/>
            <person name="Lipzen A."/>
            <person name="Lundell T."/>
            <person name="Morin E."/>
            <person name="Murat C."/>
            <person name="Riley R."/>
            <person name="Ohm R."/>
            <person name="Sun H."/>
            <person name="Tunlid A."/>
            <person name="Henrissat B."/>
            <person name="Grigoriev I.V."/>
            <person name="Hibbett D.S."/>
            <person name="Martin F."/>
        </authorList>
    </citation>
    <scope>NUCLEOTIDE SEQUENCE [LARGE SCALE GENOMIC DNA]</scope>
    <source>
        <strain evidence="2">Ve08.2h10</strain>
    </source>
</reference>
<organism evidence="1 2">
    <name type="scientific">Paxillus rubicundulus Ve08.2h10</name>
    <dbReference type="NCBI Taxonomy" id="930991"/>
    <lineage>
        <taxon>Eukaryota</taxon>
        <taxon>Fungi</taxon>
        <taxon>Dikarya</taxon>
        <taxon>Basidiomycota</taxon>
        <taxon>Agaricomycotina</taxon>
        <taxon>Agaricomycetes</taxon>
        <taxon>Agaricomycetidae</taxon>
        <taxon>Boletales</taxon>
        <taxon>Paxilineae</taxon>
        <taxon>Paxillaceae</taxon>
        <taxon>Paxillus</taxon>
    </lineage>
</organism>
<evidence type="ECO:0000313" key="2">
    <source>
        <dbReference type="Proteomes" id="UP000054538"/>
    </source>
</evidence>
<dbReference type="AlphaFoldDB" id="A0A0D0E3N8"/>